<reference evidence="3 4" key="1">
    <citation type="journal article" date="2022" name="J Glob Antimicrob Resist">
        <title>First complete genome of a multidrug resistant strain of the novel human pathogen Kalamiella piersonii (GABEKP28) identified in human saliva.</title>
        <authorList>
            <person name="McDonagh F."/>
            <person name="Singh N.K."/>
            <person name="Venkateswaran K."/>
            <person name="Lonappan A.M."/>
            <person name="Hallahan B."/>
            <person name="Tuohy A."/>
            <person name="Burke L."/>
            <person name="Kovarova A."/>
            <person name="Miliotis G."/>
        </authorList>
    </citation>
    <scope>NUCLEOTIDE SEQUENCE [LARGE SCALE GENOMIC DNA]</scope>
    <source>
        <strain evidence="3 4">GABEKP28</strain>
    </source>
</reference>
<evidence type="ECO:0000313" key="4">
    <source>
        <dbReference type="Proteomes" id="UP001211544"/>
    </source>
</evidence>
<dbReference type="NCBIfam" id="NF038239">
    <property type="entry name" value="T6SS_TssL_short"/>
    <property type="match status" value="1"/>
</dbReference>
<feature type="transmembrane region" description="Helical" evidence="1">
    <location>
        <begin position="191"/>
        <end position="212"/>
    </location>
</feature>
<evidence type="ECO:0000256" key="1">
    <source>
        <dbReference type="SAM" id="Phobius"/>
    </source>
</evidence>
<keyword evidence="4" id="KW-1185">Reference proteome</keyword>
<dbReference type="KEGG" id="kpie:N5580_05050"/>
<dbReference type="PANTHER" id="PTHR38033">
    <property type="entry name" value="MEMBRANE PROTEIN-RELATED"/>
    <property type="match status" value="1"/>
</dbReference>
<keyword evidence="1" id="KW-0472">Membrane</keyword>
<evidence type="ECO:0000259" key="2">
    <source>
        <dbReference type="Pfam" id="PF09850"/>
    </source>
</evidence>
<organism evidence="3 4">
    <name type="scientific">Pantoea piersonii</name>
    <dbReference type="NCBI Taxonomy" id="2364647"/>
    <lineage>
        <taxon>Bacteria</taxon>
        <taxon>Pseudomonadati</taxon>
        <taxon>Pseudomonadota</taxon>
        <taxon>Gammaproteobacteria</taxon>
        <taxon>Enterobacterales</taxon>
        <taxon>Erwiniaceae</taxon>
        <taxon>Pantoea</taxon>
    </lineage>
</organism>
<name>A0AAJ5QL56_9GAMM</name>
<gene>
    <name evidence="3" type="primary">tssL</name>
    <name evidence="3" type="ORF">N5580_05050</name>
</gene>
<dbReference type="AlphaFoldDB" id="A0AAJ5QL56"/>
<dbReference type="Gene3D" id="1.25.40.590">
    <property type="entry name" value="Type IV / VI secretion system, DotU"/>
    <property type="match status" value="1"/>
</dbReference>
<keyword evidence="1" id="KW-1133">Transmembrane helix</keyword>
<feature type="domain" description="Type IV / VI secretion system DotU" evidence="2">
    <location>
        <begin position="15"/>
        <end position="215"/>
    </location>
</feature>
<accession>A0AAJ5QL56</accession>
<dbReference type="InterPro" id="IPR038522">
    <property type="entry name" value="T4/T6SS_DotU_sf"/>
</dbReference>
<dbReference type="Proteomes" id="UP001211544">
    <property type="component" value="Chromosome"/>
</dbReference>
<dbReference type="NCBIfam" id="TIGR03349">
    <property type="entry name" value="IV_VI_DotU"/>
    <property type="match status" value="1"/>
</dbReference>
<dbReference type="EMBL" id="CP104758">
    <property type="protein sequence ID" value="WBG91915.1"/>
    <property type="molecule type" value="Genomic_DNA"/>
</dbReference>
<dbReference type="RefSeq" id="WP_269949996.1">
    <property type="nucleotide sequence ID" value="NZ_CP104758.1"/>
</dbReference>
<dbReference type="Pfam" id="PF09850">
    <property type="entry name" value="DotU"/>
    <property type="match status" value="1"/>
</dbReference>
<dbReference type="PANTHER" id="PTHR38033:SF1">
    <property type="entry name" value="DOTU FAMILY TYPE IV_VI SECRETION SYSTEM PROTEIN"/>
    <property type="match status" value="1"/>
</dbReference>
<protein>
    <submittedName>
        <fullName evidence="3">Type VI secretion system protein TssL, short form</fullName>
    </submittedName>
</protein>
<dbReference type="InterPro" id="IPR017732">
    <property type="entry name" value="T4/T6SS_DotU"/>
</dbReference>
<proteinExistence type="predicted"/>
<keyword evidence="1" id="KW-0812">Transmembrane</keyword>
<evidence type="ECO:0000313" key="3">
    <source>
        <dbReference type="EMBL" id="WBG91915.1"/>
    </source>
</evidence>
<sequence>MSESKNRAVAPVDIDALLQDTWLQAIGLRHGPKINEGEGRLLWERCVEDVARVQESLNAAGLDEVSRQHILYAQCALLDEVVKGRGVQDDACLQWYDIPLQGHFLGTMEAGDKLCERMREALRDPASNTAVLTCFHRVMLLGFLGEYSRPDDPERTKLIKALSKRVKPFRYQQAEPILAPSRTRRRFGGWLATWPARIGLGVLLLGMLWLGLDYWLDHILVTLLPAGAMK</sequence>